<evidence type="ECO:0000313" key="9">
    <source>
        <dbReference type="Proteomes" id="UP000825434"/>
    </source>
</evidence>
<dbReference type="Proteomes" id="UP000825434">
    <property type="component" value="Chromosome 1"/>
</dbReference>
<keyword evidence="3" id="KW-0539">Nucleus</keyword>
<feature type="compositionally biased region" description="Basic and acidic residues" evidence="4">
    <location>
        <begin position="523"/>
        <end position="533"/>
    </location>
</feature>
<feature type="compositionally biased region" description="Basic and acidic residues" evidence="4">
    <location>
        <begin position="139"/>
        <end position="164"/>
    </location>
</feature>
<feature type="region of interest" description="Disordered" evidence="4">
    <location>
        <begin position="523"/>
        <end position="548"/>
    </location>
</feature>
<proteinExistence type="predicted"/>
<dbReference type="InterPro" id="IPR009057">
    <property type="entry name" value="Homeodomain-like_sf"/>
</dbReference>
<dbReference type="Pfam" id="PF04433">
    <property type="entry name" value="SWIRM"/>
    <property type="match status" value="1"/>
</dbReference>
<dbReference type="InterPro" id="IPR007526">
    <property type="entry name" value="SWIRM"/>
</dbReference>
<keyword evidence="9" id="KW-1185">Reference proteome</keyword>
<name>A0ABX8I0B8_9ASCO</name>
<feature type="compositionally biased region" description="Basic and acidic residues" evidence="4">
    <location>
        <begin position="698"/>
        <end position="717"/>
    </location>
</feature>
<evidence type="ECO:0000256" key="4">
    <source>
        <dbReference type="SAM" id="MobiDB-lite"/>
    </source>
</evidence>
<evidence type="ECO:0000256" key="2">
    <source>
        <dbReference type="ARBA" id="ARBA00023163"/>
    </source>
</evidence>
<accession>A0ABX8I0B8</accession>
<dbReference type="PANTHER" id="PTHR36812:SF9">
    <property type="entry name" value="MYB-LIKE PROTEIN X ISOFORM X1"/>
    <property type="match status" value="1"/>
</dbReference>
<dbReference type="PROSITE" id="PS51293">
    <property type="entry name" value="SANT"/>
    <property type="match status" value="1"/>
</dbReference>
<dbReference type="SUPFAM" id="SSF46689">
    <property type="entry name" value="Homeodomain-like"/>
    <property type="match status" value="2"/>
</dbReference>
<dbReference type="PANTHER" id="PTHR36812">
    <property type="entry name" value="NEUROFILAMENT TRIPLET M PROTEIN-LIKE PROTEIN"/>
    <property type="match status" value="1"/>
</dbReference>
<dbReference type="InterPro" id="IPR017884">
    <property type="entry name" value="SANT_dom"/>
</dbReference>
<evidence type="ECO:0000256" key="3">
    <source>
        <dbReference type="ARBA" id="ARBA00023242"/>
    </source>
</evidence>
<keyword evidence="2" id="KW-0804">Transcription</keyword>
<dbReference type="Gene3D" id="1.10.10.60">
    <property type="entry name" value="Homeodomain-like"/>
    <property type="match status" value="1"/>
</dbReference>
<gene>
    <name evidence="8" type="ORF">CA3LBN_000802</name>
</gene>
<feature type="compositionally biased region" description="Basic and acidic residues" evidence="4">
    <location>
        <begin position="818"/>
        <end position="833"/>
    </location>
</feature>
<protein>
    <recommendedName>
        <fullName evidence="10">SWI/SNF complex subunit SWI3</fullName>
    </recommendedName>
</protein>
<feature type="region of interest" description="Disordered" evidence="4">
    <location>
        <begin position="1"/>
        <end position="189"/>
    </location>
</feature>
<dbReference type="PROSITE" id="PS50934">
    <property type="entry name" value="SWIRM"/>
    <property type="match status" value="1"/>
</dbReference>
<evidence type="ECO:0000256" key="1">
    <source>
        <dbReference type="ARBA" id="ARBA00023015"/>
    </source>
</evidence>
<sequence length="1124" mass="126370">MSDSEKTPLPSEKPNEELQGDNGNIGSLDNDNLDPSLDPMLDPALGDNLDDGLHNMTSEPNEFFDMDMDKDDEKLQQDEPVNEETNADDDKKEENDADTNTNLDMDVDLNVEAKDQESGETDKEAEKAAPESAASPAVEKTESEAEKPVTTEGDKESRKNAPRIEDDEPEIKQEPVATVEKHESDSELEEDVFEKLGDSRHLDTDNKSRIRQTHAIIIPSYASWFNMKKIHQIERDSLPEFFNTSHPSKSPKIYANYRNFMINVYRLNPNEYLTLTSCRRNLVGDVGTLMRVHRFLTKWGLINYQVNPQLKPAYALEKLPNGSSVGLPYTGDFHVQYDTPRGLFPFDTYKVNPENVNAGKLKALLASDQTLNGSSDHTNDILTDGLGLDDEPASKKRKIEDAVDDKWTTEELSSLVLGIKEDRNDWYKIAKRVGNDKTPQECILKFLGMPLEDRFNALNTKDESIIKYAANFPVSSIDNPIIGNLVFMTNLVDADVVKAATKRASDLLDQRFFERVEKAQAIKSESEDKKESSESNGSVNIDSVDPSLGDDLKQTFEASESSDNIKDAATGVLGAVGGRSHLFANYEEREMQRLTSSILNNELTKLDVKMNKVNELERIFQRERSNLSRLQSEIFCDRLALTRSTVNISKKLNEALELLKSSKAAEGSVSEDKAQNIEDILKDAQSLLYKPTISAFEEKDSKAESQSKSEESDEKAQAAESTVKPLSIKTPHITISENDEFRRDEHSGPSQNAALLFLVDKYAIMSLLEESTGLLSDLDEGDVSSNSTPNISRIEASGNESAKEIIESGDINDIIEQDEIKKASGTPELKRSNLEIGNEAEEEENGSQERTFDETGELGEEIEYPSNTEGEQQKEVWNHTSLEGEIYDEDQEEHQDDTHDDAHDDNDDNESDNDNDDDNDDYEDVELIGSRQISVVEIDSEDEIENLEETEALTKEVNGSPSTHDRARSLQSPIIVETAEAKYLLIAESEDAAEYPDLQWLFEREQIESWSLFDFLNALRQSDVFEDLKPLNEDDLLNVSFDNLLTVTLGDHRTSDLDLIEVLLATQNYVTKRSEDDTPLTLTLSLDESPVAIFDRLSREVGRKRSISMEEERNVKQLRHSMDS</sequence>
<feature type="domain" description="Myb-like" evidence="5">
    <location>
        <begin position="406"/>
        <end position="446"/>
    </location>
</feature>
<feature type="region of interest" description="Disordered" evidence="4">
    <location>
        <begin position="890"/>
        <end position="922"/>
    </location>
</feature>
<evidence type="ECO:0000259" key="6">
    <source>
        <dbReference type="PROSITE" id="PS50934"/>
    </source>
</evidence>
<keyword evidence="1" id="KW-0805">Transcription regulation</keyword>
<feature type="compositionally biased region" description="Acidic residues" evidence="4">
    <location>
        <begin position="903"/>
        <end position="922"/>
    </location>
</feature>
<dbReference type="InterPro" id="IPR032451">
    <property type="entry name" value="SMARCC_C"/>
</dbReference>
<feature type="compositionally biased region" description="Low complexity" evidence="4">
    <location>
        <begin position="27"/>
        <end position="45"/>
    </location>
</feature>
<feature type="region of interest" description="Disordered" evidence="4">
    <location>
        <begin position="698"/>
        <end position="730"/>
    </location>
</feature>
<dbReference type="PROSITE" id="PS50090">
    <property type="entry name" value="MYB_LIKE"/>
    <property type="match status" value="1"/>
</dbReference>
<feature type="compositionally biased region" description="Basic and acidic residues" evidence="4">
    <location>
        <begin position="111"/>
        <end position="129"/>
    </location>
</feature>
<feature type="domain" description="SWIRM" evidence="6">
    <location>
        <begin position="216"/>
        <end position="313"/>
    </location>
</feature>
<dbReference type="Gene3D" id="1.10.10.10">
    <property type="entry name" value="Winged helix-like DNA-binding domain superfamily/Winged helix DNA-binding domain"/>
    <property type="match status" value="1"/>
</dbReference>
<reference evidence="8 9" key="1">
    <citation type="submission" date="2021-06" db="EMBL/GenBank/DDBJ databases">
        <title>Candida outbreak in Lebanon.</title>
        <authorList>
            <person name="Finianos M."/>
        </authorList>
    </citation>
    <scope>NUCLEOTIDE SEQUENCE [LARGE SCALE GENOMIC DNA]</scope>
    <source>
        <strain evidence="8">CA3LBN</strain>
    </source>
</reference>
<organism evidence="8 9">
    <name type="scientific">Candidozyma haemuli</name>
    <dbReference type="NCBI Taxonomy" id="45357"/>
    <lineage>
        <taxon>Eukaryota</taxon>
        <taxon>Fungi</taxon>
        <taxon>Dikarya</taxon>
        <taxon>Ascomycota</taxon>
        <taxon>Saccharomycotina</taxon>
        <taxon>Pichiomycetes</taxon>
        <taxon>Metschnikowiaceae</taxon>
        <taxon>Candidozyma</taxon>
    </lineage>
</organism>
<dbReference type="InterPro" id="IPR001005">
    <property type="entry name" value="SANT/Myb"/>
</dbReference>
<feature type="region of interest" description="Disordered" evidence="4">
    <location>
        <begin position="817"/>
        <end position="857"/>
    </location>
</feature>
<evidence type="ECO:0000259" key="7">
    <source>
        <dbReference type="PROSITE" id="PS51293"/>
    </source>
</evidence>
<evidence type="ECO:0008006" key="10">
    <source>
        <dbReference type="Google" id="ProtNLM"/>
    </source>
</evidence>
<dbReference type="CDD" id="cd00167">
    <property type="entry name" value="SANT"/>
    <property type="match status" value="1"/>
</dbReference>
<evidence type="ECO:0000313" key="8">
    <source>
        <dbReference type="EMBL" id="QWU86584.1"/>
    </source>
</evidence>
<dbReference type="InterPro" id="IPR036388">
    <property type="entry name" value="WH-like_DNA-bd_sf"/>
</dbReference>
<dbReference type="Pfam" id="PF00249">
    <property type="entry name" value="Myb_DNA-binding"/>
    <property type="match status" value="1"/>
</dbReference>
<evidence type="ECO:0000259" key="5">
    <source>
        <dbReference type="PROSITE" id="PS50090"/>
    </source>
</evidence>
<feature type="domain" description="SANT" evidence="7">
    <location>
        <begin position="402"/>
        <end position="454"/>
    </location>
</feature>
<dbReference type="EMBL" id="CP076661">
    <property type="protein sequence ID" value="QWU86584.1"/>
    <property type="molecule type" value="Genomic_DNA"/>
</dbReference>
<dbReference type="Pfam" id="PF16495">
    <property type="entry name" value="SWIRM-assoc_1"/>
    <property type="match status" value="1"/>
</dbReference>
<dbReference type="SMART" id="SM00717">
    <property type="entry name" value="SANT"/>
    <property type="match status" value="1"/>
</dbReference>